<dbReference type="RefSeq" id="WP_141406997.1">
    <property type="nucleotide sequence ID" value="NZ_CP066060.1"/>
</dbReference>
<proteinExistence type="inferred from homology"/>
<evidence type="ECO:0000256" key="6">
    <source>
        <dbReference type="ARBA" id="ARBA00022989"/>
    </source>
</evidence>
<feature type="transmembrane region" description="Helical" evidence="8">
    <location>
        <begin position="67"/>
        <end position="87"/>
    </location>
</feature>
<dbReference type="GO" id="GO:0033214">
    <property type="term" value="P:siderophore-iron import into cell"/>
    <property type="evidence" value="ECO:0007669"/>
    <property type="project" value="TreeGrafter"/>
</dbReference>
<dbReference type="GO" id="GO:0005886">
    <property type="term" value="C:plasma membrane"/>
    <property type="evidence" value="ECO:0007669"/>
    <property type="project" value="UniProtKB-SubCell"/>
</dbReference>
<dbReference type="GeneID" id="64212757"/>
<keyword evidence="3" id="KW-0813">Transport</keyword>
<dbReference type="PANTHER" id="PTHR30472">
    <property type="entry name" value="FERRIC ENTEROBACTIN TRANSPORT SYSTEM PERMEASE PROTEIN"/>
    <property type="match status" value="1"/>
</dbReference>
<dbReference type="PANTHER" id="PTHR30472:SF27">
    <property type="entry name" value="PETROBACTIN IMPORT SYSTEM PERMEASE PROTEIN YCLN"/>
    <property type="match status" value="1"/>
</dbReference>
<dbReference type="InterPro" id="IPR037294">
    <property type="entry name" value="ABC_BtuC-like"/>
</dbReference>
<evidence type="ECO:0000256" key="8">
    <source>
        <dbReference type="SAM" id="Phobius"/>
    </source>
</evidence>
<dbReference type="AlphaFoldDB" id="A0A508BFL3"/>
<dbReference type="EMBL" id="VICC01000006">
    <property type="protein sequence ID" value="TQD60599.1"/>
    <property type="molecule type" value="Genomic_DNA"/>
</dbReference>
<keyword evidence="5 8" id="KW-0812">Transmembrane</keyword>
<evidence type="ECO:0000256" key="4">
    <source>
        <dbReference type="ARBA" id="ARBA00022475"/>
    </source>
</evidence>
<reference evidence="9 10" key="1">
    <citation type="submission" date="2019-06" db="EMBL/GenBank/DDBJ databases">
        <title>Draft genome sequence of Actinomyces oris CCUG 34288T.</title>
        <authorList>
            <person name="Salva-Serra F."/>
            <person name="Cardew S."/>
            <person name="Moore E."/>
        </authorList>
    </citation>
    <scope>NUCLEOTIDE SEQUENCE [LARGE SCALE GENOMIC DNA]</scope>
    <source>
        <strain evidence="9 10">CCUG 34288</strain>
    </source>
</reference>
<comment type="subcellular location">
    <subcellularLocation>
        <location evidence="1">Cell membrane</location>
        <topology evidence="1">Multi-pass membrane protein</topology>
    </subcellularLocation>
</comment>
<feature type="transmembrane region" description="Helical" evidence="8">
    <location>
        <begin position="21"/>
        <end position="42"/>
    </location>
</feature>
<gene>
    <name evidence="9" type="ORF">FK267_09295</name>
</gene>
<feature type="transmembrane region" description="Helical" evidence="8">
    <location>
        <begin position="157"/>
        <end position="179"/>
    </location>
</feature>
<evidence type="ECO:0000256" key="5">
    <source>
        <dbReference type="ARBA" id="ARBA00022692"/>
    </source>
</evidence>
<keyword evidence="4" id="KW-1003">Cell membrane</keyword>
<dbReference type="InterPro" id="IPR000522">
    <property type="entry name" value="ABC_transptr_permease_BtuC"/>
</dbReference>
<evidence type="ECO:0000313" key="9">
    <source>
        <dbReference type="EMBL" id="TQD60599.1"/>
    </source>
</evidence>
<comment type="caution">
    <text evidence="9">The sequence shown here is derived from an EMBL/GenBank/DDBJ whole genome shotgun (WGS) entry which is preliminary data.</text>
</comment>
<feature type="transmembrane region" description="Helical" evidence="8">
    <location>
        <begin position="124"/>
        <end position="145"/>
    </location>
</feature>
<sequence>MSPRNPVAAWGCRSQRSGLSLLVGGLLLLLVLGLVSVCIGVADFDPVDLVRTGSQGRSMRLFMVSRVPRTLAAVLAGSGIAVAGAVMQMSVRNRFVSPTTAGTTQFAVVGLLLVALFAPGTSVLVKMLVASACAVAGSAVFLWLLRLLPHRRTSDDVTVPLIGLMLGGVVGAGTTFVAWRYDLLQSLGAWTAGDLSRVLAGRYELLWLVALIVLLLYLAADRLTVASLGAETATGLGLSYHRTINLTIMAAAVMTAVSVVVVGSLPFLGLVVPNIVSRLMGDNLRRSLPIIAVGGAVLTLGCDVVGRVVRYPYEVPLSVIMGVVGAGVFTVLILRGVERG</sequence>
<keyword evidence="7 8" id="KW-0472">Membrane</keyword>
<comment type="similarity">
    <text evidence="2">Belongs to the binding-protein-dependent transport system permease family. FecCD subfamily.</text>
</comment>
<name>A0A508BFL3_9ACTO</name>
<evidence type="ECO:0000256" key="7">
    <source>
        <dbReference type="ARBA" id="ARBA00023136"/>
    </source>
</evidence>
<evidence type="ECO:0000256" key="3">
    <source>
        <dbReference type="ARBA" id="ARBA00022448"/>
    </source>
</evidence>
<dbReference type="Pfam" id="PF01032">
    <property type="entry name" value="FecCD"/>
    <property type="match status" value="1"/>
</dbReference>
<dbReference type="Proteomes" id="UP000317942">
    <property type="component" value="Unassembled WGS sequence"/>
</dbReference>
<feature type="transmembrane region" description="Helical" evidence="8">
    <location>
        <begin position="199"/>
        <end position="218"/>
    </location>
</feature>
<evidence type="ECO:0000256" key="2">
    <source>
        <dbReference type="ARBA" id="ARBA00007935"/>
    </source>
</evidence>
<accession>A0A508BFL3</accession>
<dbReference type="Gene3D" id="1.10.3470.10">
    <property type="entry name" value="ABC transporter involved in vitamin B12 uptake, BtuC"/>
    <property type="match status" value="1"/>
</dbReference>
<protein>
    <submittedName>
        <fullName evidence="9">Iron chelate uptake ABC transporter family permease subunit</fullName>
    </submittedName>
</protein>
<keyword evidence="6 8" id="KW-1133">Transmembrane helix</keyword>
<dbReference type="SUPFAM" id="SSF81345">
    <property type="entry name" value="ABC transporter involved in vitamin B12 uptake, BtuC"/>
    <property type="match status" value="1"/>
</dbReference>
<organism evidence="9 10">
    <name type="scientific">Actinomyces oris</name>
    <dbReference type="NCBI Taxonomy" id="544580"/>
    <lineage>
        <taxon>Bacteria</taxon>
        <taxon>Bacillati</taxon>
        <taxon>Actinomycetota</taxon>
        <taxon>Actinomycetes</taxon>
        <taxon>Actinomycetales</taxon>
        <taxon>Actinomycetaceae</taxon>
        <taxon>Actinomyces</taxon>
    </lineage>
</organism>
<dbReference type="GO" id="GO:0022857">
    <property type="term" value="F:transmembrane transporter activity"/>
    <property type="evidence" value="ECO:0007669"/>
    <property type="project" value="InterPro"/>
</dbReference>
<evidence type="ECO:0000313" key="10">
    <source>
        <dbReference type="Proteomes" id="UP000317942"/>
    </source>
</evidence>
<feature type="transmembrane region" description="Helical" evidence="8">
    <location>
        <begin position="288"/>
        <end position="309"/>
    </location>
</feature>
<feature type="transmembrane region" description="Helical" evidence="8">
    <location>
        <begin position="248"/>
        <end position="276"/>
    </location>
</feature>
<feature type="transmembrane region" description="Helical" evidence="8">
    <location>
        <begin position="315"/>
        <end position="334"/>
    </location>
</feature>
<feature type="transmembrane region" description="Helical" evidence="8">
    <location>
        <begin position="99"/>
        <end position="118"/>
    </location>
</feature>
<dbReference type="CDD" id="cd06550">
    <property type="entry name" value="TM_ABC_iron-siderophores_like"/>
    <property type="match status" value="1"/>
</dbReference>
<evidence type="ECO:0000256" key="1">
    <source>
        <dbReference type="ARBA" id="ARBA00004651"/>
    </source>
</evidence>